<evidence type="ECO:0000259" key="2">
    <source>
        <dbReference type="Pfam" id="PF22827"/>
    </source>
</evidence>
<feature type="transmembrane region" description="Helical" evidence="1">
    <location>
        <begin position="15"/>
        <end position="36"/>
    </location>
</feature>
<feature type="transmembrane region" description="Helical" evidence="1">
    <location>
        <begin position="42"/>
        <end position="63"/>
    </location>
</feature>
<dbReference type="OrthoDB" id="1466660at2"/>
<evidence type="ECO:0000313" key="3">
    <source>
        <dbReference type="EMBL" id="PSK90036.1"/>
    </source>
</evidence>
<organism evidence="3 4">
    <name type="scientific">Taibaiella chishuiensis</name>
    <dbReference type="NCBI Taxonomy" id="1434707"/>
    <lineage>
        <taxon>Bacteria</taxon>
        <taxon>Pseudomonadati</taxon>
        <taxon>Bacteroidota</taxon>
        <taxon>Chitinophagia</taxon>
        <taxon>Chitinophagales</taxon>
        <taxon>Chitinophagaceae</taxon>
        <taxon>Taibaiella</taxon>
    </lineage>
</organism>
<sequence length="280" mass="30339">MGSISLFFETKQGKYIKNLIIGVGAGVVLLGALFKINHWEGATMMLTVGMCTEAFIFCLLGILPPHKDYYWERYYPNLDENPHVEAYRKGIKFKAPAEAIGMGGGSGGNATASLDKMLEEANINAPNLKRLNDNFQRFGQTVEQMKDITDVTAATGSYSQSAREAADALGKMKDTFVGASNTMSSFNSAADSTAQFHQQVQVLSKNLGSLNQIYEVELQDANNHLKAMNKFYSNLVNASDAMASSASDAVAAKEQIATLSKNLASLNTIYGNMLSAMQGR</sequence>
<reference evidence="3 4" key="1">
    <citation type="submission" date="2018-03" db="EMBL/GenBank/DDBJ databases">
        <title>Genomic Encyclopedia of Type Strains, Phase III (KMG-III): the genomes of soil and plant-associated and newly described type strains.</title>
        <authorList>
            <person name="Whitman W."/>
        </authorList>
    </citation>
    <scope>NUCLEOTIDE SEQUENCE [LARGE SCALE GENOMIC DNA]</scope>
    <source>
        <strain evidence="3 4">CGMCC 1.12700</strain>
    </source>
</reference>
<evidence type="ECO:0000256" key="1">
    <source>
        <dbReference type="SAM" id="Phobius"/>
    </source>
</evidence>
<proteinExistence type="predicted"/>
<feature type="domain" description="Gliding motility protein GldL-like N-terminal" evidence="2">
    <location>
        <begin position="20"/>
        <end position="80"/>
    </location>
</feature>
<keyword evidence="1" id="KW-1133">Transmembrane helix</keyword>
<keyword evidence="4" id="KW-1185">Reference proteome</keyword>
<dbReference type="AlphaFoldDB" id="A0A2P8CYN1"/>
<gene>
    <name evidence="3" type="ORF">B0I18_10941</name>
</gene>
<keyword evidence="1" id="KW-0472">Membrane</keyword>
<accession>A0A2P8CYN1</accession>
<dbReference type="InterPro" id="IPR019852">
    <property type="entry name" value="Motility-assoc_prot_GldL"/>
</dbReference>
<dbReference type="Proteomes" id="UP000240572">
    <property type="component" value="Unassembled WGS sequence"/>
</dbReference>
<name>A0A2P8CYN1_9BACT</name>
<evidence type="ECO:0000313" key="4">
    <source>
        <dbReference type="Proteomes" id="UP000240572"/>
    </source>
</evidence>
<dbReference type="EMBL" id="PYGD01000009">
    <property type="protein sequence ID" value="PSK90036.1"/>
    <property type="molecule type" value="Genomic_DNA"/>
</dbReference>
<dbReference type="InterPro" id="IPR055087">
    <property type="entry name" value="GldL-like_N"/>
</dbReference>
<comment type="caution">
    <text evidence="3">The sequence shown here is derived from an EMBL/GenBank/DDBJ whole genome shotgun (WGS) entry which is preliminary data.</text>
</comment>
<protein>
    <submittedName>
        <fullName evidence="3">Gliding motility-associated protein GldL</fullName>
    </submittedName>
</protein>
<keyword evidence="1" id="KW-0812">Transmembrane</keyword>
<dbReference type="NCBIfam" id="TIGR03513">
    <property type="entry name" value="GldL_gliding"/>
    <property type="match status" value="1"/>
</dbReference>
<dbReference type="RefSeq" id="WP_106524382.1">
    <property type="nucleotide sequence ID" value="NZ_PYGD01000009.1"/>
</dbReference>
<dbReference type="Pfam" id="PF22827">
    <property type="entry name" value="GldL_N"/>
    <property type="match status" value="1"/>
</dbReference>